<accession>A0AAI8XQJ8</accession>
<evidence type="ECO:0000256" key="2">
    <source>
        <dbReference type="ARBA" id="ARBA00022801"/>
    </source>
</evidence>
<dbReference type="InterPro" id="IPR026891">
    <property type="entry name" value="Fn3-like"/>
</dbReference>
<dbReference type="PRINTS" id="PR00133">
    <property type="entry name" value="GLHYDRLASE3"/>
</dbReference>
<dbReference type="PANTHER" id="PTHR42715:SF10">
    <property type="entry name" value="BETA-GLUCOSIDASE"/>
    <property type="match status" value="1"/>
</dbReference>
<dbReference type="SUPFAM" id="SSF51445">
    <property type="entry name" value="(Trans)glycosidases"/>
    <property type="match status" value="1"/>
</dbReference>
<dbReference type="InterPro" id="IPR019800">
    <property type="entry name" value="Glyco_hydro_3_AS"/>
</dbReference>
<dbReference type="GO" id="GO:0005975">
    <property type="term" value="P:carbohydrate metabolic process"/>
    <property type="evidence" value="ECO:0007669"/>
    <property type="project" value="InterPro"/>
</dbReference>
<gene>
    <name evidence="8" type="primary">bglB</name>
    <name evidence="8" type="ORF">hbim_05042</name>
</gene>
<protein>
    <recommendedName>
        <fullName evidence="5">Exo-alpha-(1-&gt;6)-L-arabinopyranosidase</fullName>
    </recommendedName>
</protein>
<dbReference type="PANTHER" id="PTHR42715">
    <property type="entry name" value="BETA-GLUCOSIDASE"/>
    <property type="match status" value="1"/>
</dbReference>
<sequence>MKPHSRGARLPSGKVTPYDTRIAELSLPQRAALGSGATFWTTKAVDGVPAIMLTDGPHGVRKQSGSATDHLGVAGSEPATCFPPAVGLSQTWDPELVERIGVALGDECRSLGVHVLLGPGVNIKRDPRCGRNFEYYSEDPLLSGALGAGWVRGVQSRGVGASLKHFAVNNAEHDRMRASSDVDERTLREIYLRAFERVVRDAAPWTVMCSYNRINGTYAAENAWLLTEVLRGEWGFDGVVVSDWGAVRDRVAAVEAGLDLEMPATGGVTDADVVSAVQEASLDESVVTRAAGRVARLAARATENAGTRRPFDADAHHRLAREAAAQAVVLLKNDGEVLPLSPSTLAVIGPFAQAPRYQGGGSSHVNPTRVDIPLDEIRSHAAGHEVTYSSDVASAVDAARSADTAIVFLGLSAEAESEGYDRDDIDLPAEQLDLLRAVVDVQPRTVVVLAHGGVVRLDEVAALAPAILDGALLGQAGGGAIADVLFGAVNPSGRLAETVPLRLQDSPSYLNFPSERGHTVYGERVFVGYRGYDARDIAVAFPFGHGLSYTTFAYSDLRVAEGRDGVAVRVTVENSGARTGREVVQAYIGLPSSRVARPPRTLAGFAGVTLTPGEQSSVEIPVRRSDLAYWDVAAHRWAVEAGEYTVWVGASSRDLRLSATVKLEGDEPVQPFTAESTLGEILTDPVAAPLAVAALSEAVPGGTGESALGTDLLKIIASIPLGRLAGFSAGRITRAQLDALLVSINSARS</sequence>
<keyword evidence="2 6" id="KW-0378">Hydrolase</keyword>
<keyword evidence="3" id="KW-0119">Carbohydrate metabolism</keyword>
<comment type="similarity">
    <text evidence="1 6">Belongs to the glycosyl hydrolase 3 family.</text>
</comment>
<dbReference type="InterPro" id="IPR036881">
    <property type="entry name" value="Glyco_hydro_3_C_sf"/>
</dbReference>
<dbReference type="Gene3D" id="3.40.50.1700">
    <property type="entry name" value="Glycoside hydrolase family 3 C-terminal domain"/>
    <property type="match status" value="1"/>
</dbReference>
<dbReference type="Pfam" id="PF00933">
    <property type="entry name" value="Glyco_hydro_3"/>
    <property type="match status" value="1"/>
</dbReference>
<dbReference type="InterPro" id="IPR036962">
    <property type="entry name" value="Glyco_hydro_3_N_sf"/>
</dbReference>
<evidence type="ECO:0000256" key="6">
    <source>
        <dbReference type="RuleBase" id="RU361161"/>
    </source>
</evidence>
<dbReference type="Proteomes" id="UP001241092">
    <property type="component" value="Chromosome"/>
</dbReference>
<proteinExistence type="inferred from homology"/>
<dbReference type="GO" id="GO:0008422">
    <property type="term" value="F:beta-glucosidase activity"/>
    <property type="evidence" value="ECO:0007669"/>
    <property type="project" value="UniProtKB-ARBA"/>
</dbReference>
<dbReference type="InterPro" id="IPR001764">
    <property type="entry name" value="Glyco_hydro_3_N"/>
</dbReference>
<dbReference type="EMBL" id="AP027452">
    <property type="protein sequence ID" value="BDY31090.1"/>
    <property type="molecule type" value="Genomic_DNA"/>
</dbReference>
<dbReference type="Gene3D" id="2.60.40.10">
    <property type="entry name" value="Immunoglobulins"/>
    <property type="match status" value="1"/>
</dbReference>
<keyword evidence="6 8" id="KW-0326">Glycosidase</keyword>
<dbReference type="PROSITE" id="PS00775">
    <property type="entry name" value="GLYCOSYL_HYDROL_F3"/>
    <property type="match status" value="1"/>
</dbReference>
<evidence type="ECO:0000256" key="1">
    <source>
        <dbReference type="ARBA" id="ARBA00005336"/>
    </source>
</evidence>
<organism evidence="8 9">
    <name type="scientific">Mycolicibacterium mageritense</name>
    <name type="common">Mycobacterium mageritense</name>
    <dbReference type="NCBI Taxonomy" id="53462"/>
    <lineage>
        <taxon>Bacteria</taxon>
        <taxon>Bacillati</taxon>
        <taxon>Actinomycetota</taxon>
        <taxon>Actinomycetes</taxon>
        <taxon>Mycobacteriales</taxon>
        <taxon>Mycobacteriaceae</taxon>
        <taxon>Mycolicibacterium</taxon>
    </lineage>
</organism>
<evidence type="ECO:0000256" key="3">
    <source>
        <dbReference type="ARBA" id="ARBA00023277"/>
    </source>
</evidence>
<comment type="function">
    <text evidence="4">Catalyzes the hydrolysis of a non-reducing terminal alpha-L-arabinopyranosidic linkage in ginsenoside Rb2 (alpha-L-arabinopyranosyl-(1-&gt;6)-alpha-D-glucopyranosyl) to release alpha-D-glucopyranosyl (Rd). It is not able to hydrolyze alpha-L-arabinofuranosyl-(1-&gt;6)-alpha-D-glucopyranosyl (Rc).</text>
</comment>
<evidence type="ECO:0000313" key="9">
    <source>
        <dbReference type="Proteomes" id="UP001241092"/>
    </source>
</evidence>
<dbReference type="Pfam" id="PF14310">
    <property type="entry name" value="Fn3-like"/>
    <property type="match status" value="1"/>
</dbReference>
<evidence type="ECO:0000259" key="7">
    <source>
        <dbReference type="SMART" id="SM01217"/>
    </source>
</evidence>
<dbReference type="Pfam" id="PF01915">
    <property type="entry name" value="Glyco_hydro_3_C"/>
    <property type="match status" value="1"/>
</dbReference>
<feature type="domain" description="Fibronectin type III-like" evidence="7">
    <location>
        <begin position="582"/>
        <end position="652"/>
    </location>
</feature>
<dbReference type="Gene3D" id="3.20.20.300">
    <property type="entry name" value="Glycoside hydrolase, family 3, N-terminal domain"/>
    <property type="match status" value="1"/>
</dbReference>
<dbReference type="InterPro" id="IPR017853">
    <property type="entry name" value="GH"/>
</dbReference>
<name>A0AAI8XQJ8_MYCME</name>
<dbReference type="SUPFAM" id="SSF52279">
    <property type="entry name" value="Beta-D-glucan exohydrolase, C-terminal domain"/>
    <property type="match status" value="1"/>
</dbReference>
<evidence type="ECO:0000256" key="4">
    <source>
        <dbReference type="ARBA" id="ARBA00058905"/>
    </source>
</evidence>
<dbReference type="InterPro" id="IPR013783">
    <property type="entry name" value="Ig-like_fold"/>
</dbReference>
<dbReference type="AlphaFoldDB" id="A0AAI8XQJ8"/>
<dbReference type="InterPro" id="IPR002772">
    <property type="entry name" value="Glyco_hydro_3_C"/>
</dbReference>
<evidence type="ECO:0000313" key="8">
    <source>
        <dbReference type="EMBL" id="BDY31090.1"/>
    </source>
</evidence>
<dbReference type="SMART" id="SM01217">
    <property type="entry name" value="Fn3_like"/>
    <property type="match status" value="1"/>
</dbReference>
<evidence type="ECO:0000256" key="5">
    <source>
        <dbReference type="ARBA" id="ARBA00074219"/>
    </source>
</evidence>
<dbReference type="FunFam" id="2.60.40.10:FF:000495">
    <property type="entry name" value="Periplasmic beta-glucosidase"/>
    <property type="match status" value="1"/>
</dbReference>
<dbReference type="InterPro" id="IPR050288">
    <property type="entry name" value="Cellulose_deg_GH3"/>
</dbReference>
<reference evidence="8" key="1">
    <citation type="submission" date="2023-03" db="EMBL/GenBank/DDBJ databases">
        <title>Draft genome sequence of a Mycolicibacterium mageritense strain H4_3_1 isolated from a hybrid biological-inorganic system reactor.</title>
        <authorList>
            <person name="Feng X."/>
            <person name="Kazama D."/>
            <person name="Sato K."/>
            <person name="Kobayashi H."/>
        </authorList>
    </citation>
    <scope>NUCLEOTIDE SEQUENCE</scope>
    <source>
        <strain evidence="8">H4_3_1</strain>
    </source>
</reference>